<protein>
    <submittedName>
        <fullName evidence="3">Uncharacterized protein</fullName>
    </submittedName>
</protein>
<gene>
    <name evidence="3" type="ORF">Q664_51825</name>
</gene>
<proteinExistence type="predicted"/>
<keyword evidence="2" id="KW-0472">Membrane</keyword>
<dbReference type="RefSeq" id="WP_043414371.1">
    <property type="nucleotide sequence ID" value="NZ_JPMI01000423.1"/>
</dbReference>
<feature type="compositionally biased region" description="Low complexity" evidence="1">
    <location>
        <begin position="8"/>
        <end position="17"/>
    </location>
</feature>
<dbReference type="AlphaFoldDB" id="A0A084SEJ7"/>
<comment type="caution">
    <text evidence="3">The sequence shown here is derived from an EMBL/GenBank/DDBJ whole genome shotgun (WGS) entry which is preliminary data.</text>
</comment>
<organism evidence="3 4">
    <name type="scientific">Archangium violaceum Cb vi76</name>
    <dbReference type="NCBI Taxonomy" id="1406225"/>
    <lineage>
        <taxon>Bacteria</taxon>
        <taxon>Pseudomonadati</taxon>
        <taxon>Myxococcota</taxon>
        <taxon>Myxococcia</taxon>
        <taxon>Myxococcales</taxon>
        <taxon>Cystobacterineae</taxon>
        <taxon>Archangiaceae</taxon>
        <taxon>Archangium</taxon>
    </lineage>
</organism>
<dbReference type="EMBL" id="JPMI01000423">
    <property type="protein sequence ID" value="KFA86882.1"/>
    <property type="molecule type" value="Genomic_DNA"/>
</dbReference>
<evidence type="ECO:0000256" key="2">
    <source>
        <dbReference type="SAM" id="Phobius"/>
    </source>
</evidence>
<dbReference type="Proteomes" id="UP000028547">
    <property type="component" value="Unassembled WGS sequence"/>
</dbReference>
<keyword evidence="2" id="KW-0812">Transmembrane</keyword>
<evidence type="ECO:0000313" key="4">
    <source>
        <dbReference type="Proteomes" id="UP000028547"/>
    </source>
</evidence>
<feature type="region of interest" description="Disordered" evidence="1">
    <location>
        <begin position="1"/>
        <end position="42"/>
    </location>
</feature>
<evidence type="ECO:0000313" key="3">
    <source>
        <dbReference type="EMBL" id="KFA86882.1"/>
    </source>
</evidence>
<evidence type="ECO:0000256" key="1">
    <source>
        <dbReference type="SAM" id="MobiDB-lite"/>
    </source>
</evidence>
<accession>A0A084SEJ7</accession>
<sequence length="250" mass="25785">MTDTTHTRPPGSGSRPGESGEEGSAELPSLAPWEAPASPAGLEADPERVLALVQDARMAASDAARIQVAGVLNQQLDALAAGGGSREVADLLEQLLESGQLAGLEDTGGRACRAAATEALTRLGFPYALEVRPEDLAFLRGQEGASKDFPWRPTAAGALLVAGIAAQWGLHIEEVDGPGPPLVLLMGLSLLSLVPALLGPERSASQRAGLLGLLVLSLLQLYLGVFGGYYGALSGGAGLLAWLLLMLPRR</sequence>
<feature type="transmembrane region" description="Helical" evidence="2">
    <location>
        <begin position="229"/>
        <end position="247"/>
    </location>
</feature>
<keyword evidence="2" id="KW-1133">Transmembrane helix</keyword>
<name>A0A084SEJ7_9BACT</name>
<reference evidence="3 4" key="1">
    <citation type="submission" date="2014-07" db="EMBL/GenBank/DDBJ databases">
        <title>Draft Genome Sequence of Gephyronic Acid Producer, Cystobacter violaceus Strain Cb vi76.</title>
        <authorList>
            <person name="Stevens D.C."/>
            <person name="Young J."/>
            <person name="Carmichael R."/>
            <person name="Tan J."/>
            <person name="Taylor R.E."/>
        </authorList>
    </citation>
    <scope>NUCLEOTIDE SEQUENCE [LARGE SCALE GENOMIC DNA]</scope>
    <source>
        <strain evidence="3 4">Cb vi76</strain>
    </source>
</reference>